<dbReference type="InterPro" id="IPR002504">
    <property type="entry name" value="NADK"/>
</dbReference>
<keyword evidence="1" id="KW-0808">Transferase</keyword>
<dbReference type="Gene3D" id="3.40.50.10330">
    <property type="entry name" value="Probable inorganic polyphosphate/atp-NAD kinase, domain 1"/>
    <property type="match status" value="1"/>
</dbReference>
<dbReference type="GO" id="GO:0003951">
    <property type="term" value="F:NAD+ kinase activity"/>
    <property type="evidence" value="ECO:0007669"/>
    <property type="project" value="InterPro"/>
</dbReference>
<reference evidence="5" key="1">
    <citation type="submission" date="2018-05" db="EMBL/GenBank/DDBJ databases">
        <authorList>
            <person name="Lanie J.A."/>
            <person name="Ng W.-L."/>
            <person name="Kazmierczak K.M."/>
            <person name="Andrzejewski T.M."/>
            <person name="Davidsen T.M."/>
            <person name="Wayne K.J."/>
            <person name="Tettelin H."/>
            <person name="Glass J.I."/>
            <person name="Rusch D."/>
            <person name="Podicherti R."/>
            <person name="Tsui H.-C.T."/>
            <person name="Winkler M.E."/>
        </authorList>
    </citation>
    <scope>NUCLEOTIDE SEQUENCE</scope>
</reference>
<gene>
    <name evidence="5" type="ORF">METZ01_LOCUS36741</name>
</gene>
<evidence type="ECO:0000256" key="1">
    <source>
        <dbReference type="ARBA" id="ARBA00022679"/>
    </source>
</evidence>
<name>A0A381R207_9ZZZZ</name>
<dbReference type="PANTHER" id="PTHR20275">
    <property type="entry name" value="NAD KINASE"/>
    <property type="match status" value="1"/>
</dbReference>
<dbReference type="InterPro" id="IPR017438">
    <property type="entry name" value="ATP-NAD_kinase_N"/>
</dbReference>
<protein>
    <recommendedName>
        <fullName evidence="6">NAD kinase</fullName>
    </recommendedName>
</protein>
<keyword evidence="2" id="KW-0418">Kinase</keyword>
<proteinExistence type="inferred from homology"/>
<dbReference type="GO" id="GO:0006741">
    <property type="term" value="P:NADP+ biosynthetic process"/>
    <property type="evidence" value="ECO:0007669"/>
    <property type="project" value="InterPro"/>
</dbReference>
<evidence type="ECO:0008006" key="6">
    <source>
        <dbReference type="Google" id="ProtNLM"/>
    </source>
</evidence>
<keyword evidence="3" id="KW-0521">NADP</keyword>
<dbReference type="InterPro" id="IPR017437">
    <property type="entry name" value="ATP-NAD_kinase_PpnK-typ_C"/>
</dbReference>
<evidence type="ECO:0000256" key="3">
    <source>
        <dbReference type="ARBA" id="ARBA00022857"/>
    </source>
</evidence>
<dbReference type="EMBL" id="UINC01001571">
    <property type="protein sequence ID" value="SUZ83887.1"/>
    <property type="molecule type" value="Genomic_DNA"/>
</dbReference>
<dbReference type="GO" id="GO:0019674">
    <property type="term" value="P:NAD+ metabolic process"/>
    <property type="evidence" value="ECO:0007669"/>
    <property type="project" value="InterPro"/>
</dbReference>
<dbReference type="NCBIfam" id="NF002521">
    <property type="entry name" value="PRK01911.1"/>
    <property type="match status" value="1"/>
</dbReference>
<evidence type="ECO:0000256" key="4">
    <source>
        <dbReference type="ARBA" id="ARBA00023027"/>
    </source>
</evidence>
<dbReference type="AlphaFoldDB" id="A0A381R207"/>
<evidence type="ECO:0000313" key="5">
    <source>
        <dbReference type="EMBL" id="SUZ83887.1"/>
    </source>
</evidence>
<sequence>MKIALFISRKNQLSVDCCVEIINLLGAVNDISIDESYKKYFSKDILSKLSFFDSSKKIDKSYDFLFSIGGDGTILRSITFIKDSGIPILGINTGRLGFLTGLQKESLKHGLKLLKNNDYRIVKRSTISVSSEKTNIDFGENPYALNEITIHRKDTTSLLNISCEIDNMYHTDYWADGLIISTPTGSTGYSLSNGGPIVAPESDIIILNPISPHNINMRSFLIQDTSSIKIEVKEEDYSLSLDSRIYSVDKKSILLIKKSDFTVNTIEFAEDNFFKKLRDRLFWGQDMRNSKTIK</sequence>
<dbReference type="PANTHER" id="PTHR20275:SF6">
    <property type="entry name" value="NAD KINASE 2, CHLOROPLASTIC"/>
    <property type="match status" value="1"/>
</dbReference>
<accession>A0A381R207</accession>
<dbReference type="Pfam" id="PF20143">
    <property type="entry name" value="NAD_kinase_C"/>
    <property type="match status" value="1"/>
</dbReference>
<dbReference type="SUPFAM" id="SSF111331">
    <property type="entry name" value="NAD kinase/diacylglycerol kinase-like"/>
    <property type="match status" value="1"/>
</dbReference>
<dbReference type="HAMAP" id="MF_00361">
    <property type="entry name" value="NAD_kinase"/>
    <property type="match status" value="1"/>
</dbReference>
<evidence type="ECO:0000256" key="2">
    <source>
        <dbReference type="ARBA" id="ARBA00022777"/>
    </source>
</evidence>
<dbReference type="InterPro" id="IPR016064">
    <property type="entry name" value="NAD/diacylglycerol_kinase_sf"/>
</dbReference>
<dbReference type="Gene3D" id="2.60.200.30">
    <property type="entry name" value="Probable inorganic polyphosphate/atp-NAD kinase, domain 2"/>
    <property type="match status" value="1"/>
</dbReference>
<dbReference type="Pfam" id="PF01513">
    <property type="entry name" value="NAD_kinase"/>
    <property type="match status" value="1"/>
</dbReference>
<organism evidence="5">
    <name type="scientific">marine metagenome</name>
    <dbReference type="NCBI Taxonomy" id="408172"/>
    <lineage>
        <taxon>unclassified sequences</taxon>
        <taxon>metagenomes</taxon>
        <taxon>ecological metagenomes</taxon>
    </lineage>
</organism>
<keyword evidence="4" id="KW-0520">NAD</keyword>